<dbReference type="RefSeq" id="WP_258542006.1">
    <property type="nucleotide sequence ID" value="NZ_OU015584.1"/>
</dbReference>
<evidence type="ECO:0000259" key="1">
    <source>
        <dbReference type="Pfam" id="PF25056"/>
    </source>
</evidence>
<feature type="domain" description="DUF7793" evidence="1">
    <location>
        <begin position="23"/>
        <end position="130"/>
    </location>
</feature>
<dbReference type="InterPro" id="IPR056695">
    <property type="entry name" value="DUF7793"/>
</dbReference>
<dbReference type="AlphaFoldDB" id="A0A916JMN5"/>
<proteinExistence type="predicted"/>
<reference evidence="2" key="1">
    <citation type="submission" date="2021-04" db="EMBL/GenBank/DDBJ databases">
        <authorList>
            <person name="Rodrigo-Torres L."/>
            <person name="Arahal R. D."/>
            <person name="Lucena T."/>
        </authorList>
    </citation>
    <scope>NUCLEOTIDE SEQUENCE</scope>
    <source>
        <strain evidence="2">AS29M-1</strain>
    </source>
</reference>
<dbReference type="EMBL" id="OU015584">
    <property type="protein sequence ID" value="CAG5082129.1"/>
    <property type="molecule type" value="Genomic_DNA"/>
</dbReference>
<accession>A0A916JMN5</accession>
<dbReference type="Proteomes" id="UP000683507">
    <property type="component" value="Chromosome"/>
</dbReference>
<keyword evidence="3" id="KW-1185">Reference proteome</keyword>
<protein>
    <recommendedName>
        <fullName evidence="1">DUF7793 domain-containing protein</fullName>
    </recommendedName>
</protein>
<gene>
    <name evidence="2" type="ORF">CRYO30217_01815</name>
</gene>
<dbReference type="Gene3D" id="3.40.970.30">
    <property type="entry name" value="yp_829618.1 like domains"/>
    <property type="match status" value="1"/>
</dbReference>
<dbReference type="Pfam" id="PF25056">
    <property type="entry name" value="DUF7793"/>
    <property type="match status" value="1"/>
</dbReference>
<dbReference type="KEGG" id="ptan:CRYO30217_01815"/>
<evidence type="ECO:0000313" key="2">
    <source>
        <dbReference type="EMBL" id="CAG5082129.1"/>
    </source>
</evidence>
<evidence type="ECO:0000313" key="3">
    <source>
        <dbReference type="Proteomes" id="UP000683507"/>
    </source>
</evidence>
<name>A0A916JMN5_9FLAO</name>
<organism evidence="2 3">
    <name type="scientific">Parvicella tangerina</name>
    <dbReference type="NCBI Taxonomy" id="2829795"/>
    <lineage>
        <taxon>Bacteria</taxon>
        <taxon>Pseudomonadati</taxon>
        <taxon>Bacteroidota</taxon>
        <taxon>Flavobacteriia</taxon>
        <taxon>Flavobacteriales</taxon>
        <taxon>Parvicellaceae</taxon>
        <taxon>Parvicella</taxon>
    </lineage>
</organism>
<sequence length="132" mass="14893">MKVGEKLAFTLPSGNNCIYYLREQDILEIFISGPNTFDVEDTIKMVETTGSFANGKKFRMLIKSDPNIQPTPAAQKYSSGAEGSKYKIADAFIVNNIAQKLIANFIIKFHRPVVPTKVFHHEEKAISWLLEQ</sequence>